<dbReference type="InterPro" id="IPR050583">
    <property type="entry name" value="Mycobacterial_A85_antigen"/>
</dbReference>
<dbReference type="Gene3D" id="2.60.40.10">
    <property type="entry name" value="Immunoglobulins"/>
    <property type="match status" value="1"/>
</dbReference>
<dbReference type="GO" id="GO:0005737">
    <property type="term" value="C:cytoplasm"/>
    <property type="evidence" value="ECO:0007669"/>
    <property type="project" value="UniProtKB-SubCell"/>
</dbReference>
<dbReference type="InterPro" id="IPR021764">
    <property type="entry name" value="Enterochelin_esterase_N"/>
</dbReference>
<dbReference type="InterPro" id="IPR014756">
    <property type="entry name" value="Ig_E-set"/>
</dbReference>
<evidence type="ECO:0000256" key="3">
    <source>
        <dbReference type="ARBA" id="ARBA00022801"/>
    </source>
</evidence>
<dbReference type="Pfam" id="PF11806">
    <property type="entry name" value="Enterochelin_N"/>
    <property type="match status" value="1"/>
</dbReference>
<protein>
    <submittedName>
        <fullName evidence="6">Enterobactin esterase</fullName>
    </submittedName>
</protein>
<name>A0A085JQ94_9GAMM</name>
<dbReference type="EMBL" id="JMPR01000004">
    <property type="protein sequence ID" value="KFD22640.1"/>
    <property type="molecule type" value="Genomic_DNA"/>
</dbReference>
<dbReference type="Gene3D" id="3.40.50.1820">
    <property type="entry name" value="alpha/beta hydrolase"/>
    <property type="match status" value="1"/>
</dbReference>
<dbReference type="PANTHER" id="PTHR48098:SF3">
    <property type="entry name" value="IRON(III) ENTEROBACTIN ESTERASE"/>
    <property type="match status" value="1"/>
</dbReference>
<sequence length="414" mass="47179">MVTPEWLISPGTDFWWQQQQQRGLPLIERLENALCRVTFLWRDPQGSEKTSAFRHVWINITGITDHHQPAPPRSLQRITGSDVWYWQTELPADWRGSYCLIPDTSAESPERLTDLGQRKDWWREKFAIAGHDPLNPLRPWQGGRGMSVSPLHMPEAPCQADWAPLDQGHVLPLNIRRLQWHSQRLNNQRTVWLCETGRPEAPNRPLVLLLDGQFWAEQMPVAAPLQSLTDRQKLPPAIYVMIDTIDRQHRSHELPCNEDFWLAVQQELLPLISRQTGWQHNAARTLVAGESFGGLAAVYATLTWPDVFGNAISLSGSFWWPQRGGTRGVLTRELDEGHFSSHPRKIYLEAGRREPVVWQAGDELFRALQRRNIEATLTQIEGGHDALCWRGGLLSGLQALLGPGESSPFPESDE</sequence>
<dbReference type="SUPFAM" id="SSF53474">
    <property type="entry name" value="alpha/beta-Hydrolases"/>
    <property type="match status" value="1"/>
</dbReference>
<dbReference type="GO" id="GO:0005506">
    <property type="term" value="F:iron ion binding"/>
    <property type="evidence" value="ECO:0007669"/>
    <property type="project" value="InterPro"/>
</dbReference>
<dbReference type="Pfam" id="PF00756">
    <property type="entry name" value="Esterase"/>
    <property type="match status" value="1"/>
</dbReference>
<keyword evidence="3" id="KW-0378">Hydrolase</keyword>
<dbReference type="GO" id="GO:0008849">
    <property type="term" value="F:enterochelin esterase activity"/>
    <property type="evidence" value="ECO:0007669"/>
    <property type="project" value="InterPro"/>
</dbReference>
<evidence type="ECO:0000256" key="4">
    <source>
        <dbReference type="ARBA" id="ARBA00024201"/>
    </source>
</evidence>
<dbReference type="InterPro" id="IPR000801">
    <property type="entry name" value="Esterase-like"/>
</dbReference>
<comment type="caution">
    <text evidence="6">The sequence shown here is derived from an EMBL/GenBank/DDBJ whole genome shotgun (WGS) entry which is preliminary data.</text>
</comment>
<keyword evidence="7" id="KW-1185">Reference proteome</keyword>
<dbReference type="AlphaFoldDB" id="A0A085JQ94"/>
<dbReference type="InterPro" id="IPR029058">
    <property type="entry name" value="AB_hydrolase_fold"/>
</dbReference>
<evidence type="ECO:0000256" key="2">
    <source>
        <dbReference type="ARBA" id="ARBA00022490"/>
    </source>
</evidence>
<gene>
    <name evidence="6" type="primary">fes</name>
    <name evidence="6" type="ORF">GTPT_0219</name>
</gene>
<dbReference type="PANTHER" id="PTHR48098">
    <property type="entry name" value="ENTEROCHELIN ESTERASE-RELATED"/>
    <property type="match status" value="1"/>
</dbReference>
<dbReference type="NCBIfam" id="NF007758">
    <property type="entry name" value="PRK10439.1"/>
    <property type="match status" value="1"/>
</dbReference>
<feature type="domain" description="Enterochelin esterase N-terminal" evidence="5">
    <location>
        <begin position="36"/>
        <end position="162"/>
    </location>
</feature>
<organism evidence="6 7">
    <name type="scientific">Tatumella ptyseos ATCC 33301</name>
    <dbReference type="NCBI Taxonomy" id="1005995"/>
    <lineage>
        <taxon>Bacteria</taxon>
        <taxon>Pseudomonadati</taxon>
        <taxon>Pseudomonadota</taxon>
        <taxon>Gammaproteobacteria</taxon>
        <taxon>Enterobacterales</taxon>
        <taxon>Erwiniaceae</taxon>
        <taxon>Tatumella</taxon>
    </lineage>
</organism>
<dbReference type="InterPro" id="IPR013783">
    <property type="entry name" value="Ig-like_fold"/>
</dbReference>
<accession>A0A085JQ94</accession>
<evidence type="ECO:0000313" key="6">
    <source>
        <dbReference type="EMBL" id="KFD22640.1"/>
    </source>
</evidence>
<evidence type="ECO:0000259" key="5">
    <source>
        <dbReference type="Pfam" id="PF11806"/>
    </source>
</evidence>
<dbReference type="GO" id="GO:0006826">
    <property type="term" value="P:iron ion transport"/>
    <property type="evidence" value="ECO:0007669"/>
    <property type="project" value="InterPro"/>
</dbReference>
<reference evidence="6 7" key="1">
    <citation type="submission" date="2014-05" db="EMBL/GenBank/DDBJ databases">
        <title>ATOL: Assembling a taxonomically balanced genome-scale reconstruction of the evolutionary history of the Enterobacteriaceae.</title>
        <authorList>
            <person name="Plunkett G.III."/>
            <person name="Neeno-Eckwall E.C."/>
            <person name="Glasner J.D."/>
            <person name="Perna N.T."/>
        </authorList>
    </citation>
    <scope>NUCLEOTIDE SEQUENCE [LARGE SCALE GENOMIC DNA]</scope>
    <source>
        <strain evidence="6 7">ATCC 33301</strain>
    </source>
</reference>
<proteinExistence type="inferred from homology"/>
<evidence type="ECO:0000256" key="1">
    <source>
        <dbReference type="ARBA" id="ARBA00004496"/>
    </source>
</evidence>
<comment type="subcellular location">
    <subcellularLocation>
        <location evidence="1">Cytoplasm</location>
    </subcellularLocation>
</comment>
<dbReference type="OrthoDB" id="9775130at2"/>
<keyword evidence="2" id="KW-0963">Cytoplasm</keyword>
<evidence type="ECO:0000313" key="7">
    <source>
        <dbReference type="Proteomes" id="UP000028602"/>
    </source>
</evidence>
<dbReference type="eggNOG" id="COG2382">
    <property type="taxonomic scope" value="Bacteria"/>
</dbReference>
<dbReference type="SUPFAM" id="SSF81296">
    <property type="entry name" value="E set domains"/>
    <property type="match status" value="1"/>
</dbReference>
<comment type="similarity">
    <text evidence="4">Belongs to the Fes family.</text>
</comment>
<dbReference type="RefSeq" id="WP_051170704.1">
    <property type="nucleotide sequence ID" value="NZ_ATMJ01000010.1"/>
</dbReference>
<dbReference type="Proteomes" id="UP000028602">
    <property type="component" value="Unassembled WGS sequence"/>
</dbReference>